<accession>A0A9P7Z555</accession>
<proteinExistence type="predicted"/>
<sequence>MFPTFTMLLELVPGSTAFQRSMFVRTRDKQICQCSFSHRFGVSLGLQHAATTIHTRTASAILPAEILLPLGLLVEGAGVPRSIARR</sequence>
<organism evidence="1 2">
    <name type="scientific">Calycina marina</name>
    <dbReference type="NCBI Taxonomy" id="1763456"/>
    <lineage>
        <taxon>Eukaryota</taxon>
        <taxon>Fungi</taxon>
        <taxon>Dikarya</taxon>
        <taxon>Ascomycota</taxon>
        <taxon>Pezizomycotina</taxon>
        <taxon>Leotiomycetes</taxon>
        <taxon>Helotiales</taxon>
        <taxon>Pezizellaceae</taxon>
        <taxon>Calycina</taxon>
    </lineage>
</organism>
<gene>
    <name evidence="1" type="ORF">BJ878DRAFT_500905</name>
</gene>
<dbReference type="Proteomes" id="UP000887226">
    <property type="component" value="Unassembled WGS sequence"/>
</dbReference>
<comment type="caution">
    <text evidence="1">The sequence shown here is derived from an EMBL/GenBank/DDBJ whole genome shotgun (WGS) entry which is preliminary data.</text>
</comment>
<dbReference type="AlphaFoldDB" id="A0A9P7Z555"/>
<reference evidence="1" key="1">
    <citation type="journal article" date="2021" name="IMA Fungus">
        <title>Genomic characterization of three marine fungi, including Emericellopsis atlantica sp. nov. with signatures of a generalist lifestyle and marine biomass degradation.</title>
        <authorList>
            <person name="Hagestad O.C."/>
            <person name="Hou L."/>
            <person name="Andersen J.H."/>
            <person name="Hansen E.H."/>
            <person name="Altermark B."/>
            <person name="Li C."/>
            <person name="Kuhnert E."/>
            <person name="Cox R.J."/>
            <person name="Crous P.W."/>
            <person name="Spatafora J.W."/>
            <person name="Lail K."/>
            <person name="Amirebrahimi M."/>
            <person name="Lipzen A."/>
            <person name="Pangilinan J."/>
            <person name="Andreopoulos W."/>
            <person name="Hayes R.D."/>
            <person name="Ng V."/>
            <person name="Grigoriev I.V."/>
            <person name="Jackson S.A."/>
            <person name="Sutton T.D.S."/>
            <person name="Dobson A.D.W."/>
            <person name="Rama T."/>
        </authorList>
    </citation>
    <scope>NUCLEOTIDE SEQUENCE</scope>
    <source>
        <strain evidence="1">TRa3180A</strain>
    </source>
</reference>
<dbReference type="EMBL" id="MU253840">
    <property type="protein sequence ID" value="KAG9245574.1"/>
    <property type="molecule type" value="Genomic_DNA"/>
</dbReference>
<name>A0A9P7Z555_9HELO</name>
<evidence type="ECO:0000313" key="2">
    <source>
        <dbReference type="Proteomes" id="UP000887226"/>
    </source>
</evidence>
<protein>
    <submittedName>
        <fullName evidence="1">Uncharacterized protein</fullName>
    </submittedName>
</protein>
<evidence type="ECO:0000313" key="1">
    <source>
        <dbReference type="EMBL" id="KAG9245574.1"/>
    </source>
</evidence>
<keyword evidence="2" id="KW-1185">Reference proteome</keyword>